<comment type="caution">
    <text evidence="5">The sequence shown here is derived from an EMBL/GenBank/DDBJ whole genome shotgun (WGS) entry which is preliminary data.</text>
</comment>
<dbReference type="PROSITE" id="PS51450">
    <property type="entry name" value="LRR"/>
    <property type="match status" value="1"/>
</dbReference>
<protein>
    <recommendedName>
        <fullName evidence="7">Leucine-rich repeat domain-containing protein</fullName>
    </recommendedName>
</protein>
<gene>
    <name evidence="5" type="ORF">H8R25_15385</name>
</gene>
<dbReference type="Gene3D" id="3.80.10.10">
    <property type="entry name" value="Ribonuclease Inhibitor"/>
    <property type="match status" value="1"/>
</dbReference>
<dbReference type="AlphaFoldDB" id="A0A923N1P8"/>
<evidence type="ECO:0000256" key="4">
    <source>
        <dbReference type="ARBA" id="ARBA00022737"/>
    </source>
</evidence>
<keyword evidence="4" id="KW-0677">Repeat</keyword>
<dbReference type="EMBL" id="JACRUL010000054">
    <property type="protein sequence ID" value="MBC5845806.1"/>
    <property type="molecule type" value="Genomic_DNA"/>
</dbReference>
<dbReference type="SUPFAM" id="SSF52058">
    <property type="entry name" value="L domain-like"/>
    <property type="match status" value="2"/>
</dbReference>
<dbReference type="GO" id="GO:0005737">
    <property type="term" value="C:cytoplasm"/>
    <property type="evidence" value="ECO:0007669"/>
    <property type="project" value="UniProtKB-SubCell"/>
</dbReference>
<proteinExistence type="predicted"/>
<sequence length="457" mass="52655">MSEIINCTSCGASNQLPYGKNSMFCAFCGNSIQTIIKTNTINNESSIKTKPSVSKRKIGQEFEPKYSKSGDLKKYKEVDTIIDYGGELSLINREIRSLNEVSSWFTDNELSEITKLILKDNKITNLEGIERFKSLKFLDLSNNEIFELPESDSFLQNIAKVNLAGNPIEKKINAKQKIFYSNFKFLLLTKTKAELIHDSLEKTFILNYHNKEIENLEEIIDLYSNDELYKIGKINFTNNRINTLKSLSKFSCNEINFANNSLTLIDDLPKFRSGLSGATLRLTFDNNKNVKEFTDKAIERFYDVKISNITIHLRGCDNFDYDSLSKINFNQIFNKANSELTNFKIYVNENVMIPKSLIQIGFVKEDSCWGLGFGYKKTGCFIATATMGSYDHPIVMELRRFRDNWILAKSWGDNFVKCYYHYGSKVAKVIEKSFLLKKISYIFIVKPLVYLSRFLKK</sequence>
<accession>A0A923N1P8</accession>
<dbReference type="RefSeq" id="WP_187020850.1">
    <property type="nucleotide sequence ID" value="NZ_JACRUK010000054.1"/>
</dbReference>
<evidence type="ECO:0008006" key="7">
    <source>
        <dbReference type="Google" id="ProtNLM"/>
    </source>
</evidence>
<evidence type="ECO:0000256" key="2">
    <source>
        <dbReference type="ARBA" id="ARBA00022490"/>
    </source>
</evidence>
<organism evidence="5 6">
    <name type="scientific">Flavobacterium muglaense</name>
    <dbReference type="NCBI Taxonomy" id="2764716"/>
    <lineage>
        <taxon>Bacteria</taxon>
        <taxon>Pseudomonadati</taxon>
        <taxon>Bacteroidota</taxon>
        <taxon>Flavobacteriia</taxon>
        <taxon>Flavobacteriales</taxon>
        <taxon>Flavobacteriaceae</taxon>
        <taxon>Flavobacterium</taxon>
    </lineage>
</organism>
<evidence type="ECO:0000313" key="6">
    <source>
        <dbReference type="Proteomes" id="UP000641454"/>
    </source>
</evidence>
<keyword evidence="6" id="KW-1185">Reference proteome</keyword>
<keyword evidence="3" id="KW-0433">Leucine-rich repeat</keyword>
<comment type="subcellular location">
    <subcellularLocation>
        <location evidence="1">Cytoplasm</location>
    </subcellularLocation>
</comment>
<name>A0A923N1P8_9FLAO</name>
<reference evidence="5 6" key="1">
    <citation type="submission" date="2020-08" db="EMBL/GenBank/DDBJ databases">
        <title>Description of novel Flavobacterium F-392 isolate.</title>
        <authorList>
            <person name="Saticioglu I.B."/>
            <person name="Duman M."/>
            <person name="Altun S."/>
        </authorList>
    </citation>
    <scope>NUCLEOTIDE SEQUENCE [LARGE SCALE GENOMIC DNA]</scope>
    <source>
        <strain evidence="5 6">F-392</strain>
    </source>
</reference>
<dbReference type="Proteomes" id="UP000641454">
    <property type="component" value="Unassembled WGS sequence"/>
</dbReference>
<dbReference type="InterPro" id="IPR032675">
    <property type="entry name" value="LRR_dom_sf"/>
</dbReference>
<dbReference type="PANTHER" id="PTHR15454:SF69">
    <property type="entry name" value="SERINE_THREONINE-PROTEIN KINASE 11-INTERACTING PROTEIN"/>
    <property type="match status" value="1"/>
</dbReference>
<keyword evidence="2" id="KW-0963">Cytoplasm</keyword>
<dbReference type="PANTHER" id="PTHR15454">
    <property type="entry name" value="NISCHARIN RELATED"/>
    <property type="match status" value="1"/>
</dbReference>
<evidence type="ECO:0000313" key="5">
    <source>
        <dbReference type="EMBL" id="MBC5845806.1"/>
    </source>
</evidence>
<dbReference type="InterPro" id="IPR049886">
    <property type="entry name" value="CFI_box_CTERM_dom"/>
</dbReference>
<evidence type="ECO:0000256" key="1">
    <source>
        <dbReference type="ARBA" id="ARBA00004496"/>
    </source>
</evidence>
<dbReference type="NCBIfam" id="NF041770">
    <property type="entry name" value="CFI_box_CTERM"/>
    <property type="match status" value="1"/>
</dbReference>
<evidence type="ECO:0000256" key="3">
    <source>
        <dbReference type="ARBA" id="ARBA00022614"/>
    </source>
</evidence>
<dbReference type="InterPro" id="IPR001611">
    <property type="entry name" value="Leu-rich_rpt"/>
</dbReference>